<dbReference type="Proteomes" id="UP001519460">
    <property type="component" value="Unassembled WGS sequence"/>
</dbReference>
<proteinExistence type="predicted"/>
<name>A0ABD0JC71_9CAEN</name>
<evidence type="ECO:0000313" key="1">
    <source>
        <dbReference type="EMBL" id="KAK7469842.1"/>
    </source>
</evidence>
<reference evidence="1 2" key="1">
    <citation type="journal article" date="2023" name="Sci. Data">
        <title>Genome assembly of the Korean intertidal mud-creeper Batillaria attramentaria.</title>
        <authorList>
            <person name="Patra A.K."/>
            <person name="Ho P.T."/>
            <person name="Jun S."/>
            <person name="Lee S.J."/>
            <person name="Kim Y."/>
            <person name="Won Y.J."/>
        </authorList>
    </citation>
    <scope>NUCLEOTIDE SEQUENCE [LARGE SCALE GENOMIC DNA]</scope>
    <source>
        <strain evidence="1">Wonlab-2016</strain>
    </source>
</reference>
<organism evidence="1 2">
    <name type="scientific">Batillaria attramentaria</name>
    <dbReference type="NCBI Taxonomy" id="370345"/>
    <lineage>
        <taxon>Eukaryota</taxon>
        <taxon>Metazoa</taxon>
        <taxon>Spiralia</taxon>
        <taxon>Lophotrochozoa</taxon>
        <taxon>Mollusca</taxon>
        <taxon>Gastropoda</taxon>
        <taxon>Caenogastropoda</taxon>
        <taxon>Sorbeoconcha</taxon>
        <taxon>Cerithioidea</taxon>
        <taxon>Batillariidae</taxon>
        <taxon>Batillaria</taxon>
    </lineage>
</organism>
<gene>
    <name evidence="1" type="ORF">BaRGS_00036120</name>
</gene>
<sequence>MEFHVQNNYMTAADYNRKHNIRPRDTCPRDPVAGFNLASVGSLHVQLFLYSRVRSLCECTHDASQLAAHLFIRQAKKKSRLDSVSPAQYLAAYSRILARLIEIGHLSGQGIIDYLAYTAKVSEMATRYTW</sequence>
<evidence type="ECO:0000313" key="2">
    <source>
        <dbReference type="Proteomes" id="UP001519460"/>
    </source>
</evidence>
<accession>A0ABD0JC71</accession>
<dbReference type="EMBL" id="JACVVK020000501">
    <property type="protein sequence ID" value="KAK7469842.1"/>
    <property type="molecule type" value="Genomic_DNA"/>
</dbReference>
<keyword evidence="2" id="KW-1185">Reference proteome</keyword>
<comment type="caution">
    <text evidence="1">The sequence shown here is derived from an EMBL/GenBank/DDBJ whole genome shotgun (WGS) entry which is preliminary data.</text>
</comment>
<dbReference type="AlphaFoldDB" id="A0ABD0JC71"/>
<protein>
    <submittedName>
        <fullName evidence="1">Uncharacterized protein</fullName>
    </submittedName>
</protein>